<reference evidence="1" key="1">
    <citation type="submission" date="2023-01" db="EMBL/GenBank/DDBJ databases">
        <title>Genome assembly of the deep-sea coral Lophelia pertusa.</title>
        <authorList>
            <person name="Herrera S."/>
            <person name="Cordes E."/>
        </authorList>
    </citation>
    <scope>NUCLEOTIDE SEQUENCE</scope>
    <source>
        <strain evidence="1">USNM1676648</strain>
        <tissue evidence="1">Polyp</tissue>
    </source>
</reference>
<dbReference type="AlphaFoldDB" id="A0A9W9YQI1"/>
<evidence type="ECO:0000313" key="1">
    <source>
        <dbReference type="EMBL" id="KAJ7358645.1"/>
    </source>
</evidence>
<name>A0A9W9YQI1_9CNID</name>
<dbReference type="EMBL" id="MU827316">
    <property type="protein sequence ID" value="KAJ7358645.1"/>
    <property type="molecule type" value="Genomic_DNA"/>
</dbReference>
<evidence type="ECO:0000313" key="2">
    <source>
        <dbReference type="Proteomes" id="UP001163046"/>
    </source>
</evidence>
<sequence>MFPVMIGSTTKPQLTVDEVEKVQRQRVVSLVGHVFQLTYAAMCDKLIQEEKLNRCNGCTIHHPSQRQHSCLMMDNEDAWMYYRDDVMEKIDLKVVLNMSQSVCNALGFKLGKSWEAYVSELPKLPWTAIYLTSLELNSFGEIVQPKQLQNNILHAIYYGPCGLKCKDSDGIEIDSQTEVQCPETVVRKNEEPMDIDFIVSEIQNKLCF</sequence>
<organism evidence="1 2">
    <name type="scientific">Desmophyllum pertusum</name>
    <dbReference type="NCBI Taxonomy" id="174260"/>
    <lineage>
        <taxon>Eukaryota</taxon>
        <taxon>Metazoa</taxon>
        <taxon>Cnidaria</taxon>
        <taxon>Anthozoa</taxon>
        <taxon>Hexacorallia</taxon>
        <taxon>Scleractinia</taxon>
        <taxon>Caryophylliina</taxon>
        <taxon>Caryophylliidae</taxon>
        <taxon>Desmophyllum</taxon>
    </lineage>
</organism>
<keyword evidence="2" id="KW-1185">Reference proteome</keyword>
<accession>A0A9W9YQI1</accession>
<dbReference type="Proteomes" id="UP001163046">
    <property type="component" value="Unassembled WGS sequence"/>
</dbReference>
<comment type="caution">
    <text evidence="1">The sequence shown here is derived from an EMBL/GenBank/DDBJ whole genome shotgun (WGS) entry which is preliminary data.</text>
</comment>
<protein>
    <submittedName>
        <fullName evidence="1">Uncharacterized protein</fullName>
    </submittedName>
</protein>
<gene>
    <name evidence="1" type="ORF">OS493_022078</name>
</gene>
<proteinExistence type="predicted"/>
<dbReference type="OrthoDB" id="6155824at2759"/>